<dbReference type="EMBL" id="JBFXLQ010000004">
    <property type="protein sequence ID" value="KAL2871200.1"/>
    <property type="molecule type" value="Genomic_DNA"/>
</dbReference>
<feature type="domain" description="N-acetyltransferase" evidence="1">
    <location>
        <begin position="5"/>
        <end position="169"/>
    </location>
</feature>
<keyword evidence="3" id="KW-1185">Reference proteome</keyword>
<dbReference type="InterPro" id="IPR016181">
    <property type="entry name" value="Acyl_CoA_acyltransferase"/>
</dbReference>
<dbReference type="Pfam" id="PF00583">
    <property type="entry name" value="Acetyltransf_1"/>
    <property type="match status" value="1"/>
</dbReference>
<gene>
    <name evidence="2" type="ORF">BJX67DRAFT_343783</name>
</gene>
<evidence type="ECO:0000313" key="3">
    <source>
        <dbReference type="Proteomes" id="UP001610432"/>
    </source>
</evidence>
<accession>A0ABR4M3M9</accession>
<evidence type="ECO:0000313" key="2">
    <source>
        <dbReference type="EMBL" id="KAL2871200.1"/>
    </source>
</evidence>
<evidence type="ECO:0000259" key="1">
    <source>
        <dbReference type="PROSITE" id="PS51186"/>
    </source>
</evidence>
<organism evidence="2 3">
    <name type="scientific">Aspergillus lucknowensis</name>
    <dbReference type="NCBI Taxonomy" id="176173"/>
    <lineage>
        <taxon>Eukaryota</taxon>
        <taxon>Fungi</taxon>
        <taxon>Dikarya</taxon>
        <taxon>Ascomycota</taxon>
        <taxon>Pezizomycotina</taxon>
        <taxon>Eurotiomycetes</taxon>
        <taxon>Eurotiomycetidae</taxon>
        <taxon>Eurotiales</taxon>
        <taxon>Aspergillaceae</taxon>
        <taxon>Aspergillus</taxon>
        <taxon>Aspergillus subgen. Nidulantes</taxon>
    </lineage>
</organism>
<reference evidence="2 3" key="1">
    <citation type="submission" date="2024-07" db="EMBL/GenBank/DDBJ databases">
        <title>Section-level genome sequencing and comparative genomics of Aspergillus sections Usti and Cavernicolus.</title>
        <authorList>
            <consortium name="Lawrence Berkeley National Laboratory"/>
            <person name="Nybo J.L."/>
            <person name="Vesth T.C."/>
            <person name="Theobald S."/>
            <person name="Frisvad J.C."/>
            <person name="Larsen T.O."/>
            <person name="Kjaerboelling I."/>
            <person name="Rothschild-Mancinelli K."/>
            <person name="Lyhne E.K."/>
            <person name="Kogle M.E."/>
            <person name="Barry K."/>
            <person name="Clum A."/>
            <person name="Na H."/>
            <person name="Ledsgaard L."/>
            <person name="Lin J."/>
            <person name="Lipzen A."/>
            <person name="Kuo A."/>
            <person name="Riley R."/>
            <person name="Mondo S."/>
            <person name="Labutti K."/>
            <person name="Haridas S."/>
            <person name="Pangalinan J."/>
            <person name="Salamov A.A."/>
            <person name="Simmons B.A."/>
            <person name="Magnuson J.K."/>
            <person name="Chen J."/>
            <person name="Drula E."/>
            <person name="Henrissat B."/>
            <person name="Wiebenga A."/>
            <person name="Lubbers R.J."/>
            <person name="Gomes A.C."/>
            <person name="Macurrencykelacurrency M.R."/>
            <person name="Stajich J."/>
            <person name="Grigoriev I.V."/>
            <person name="Mortensen U.H."/>
            <person name="De Vries R.P."/>
            <person name="Baker S.E."/>
            <person name="Andersen M.R."/>
        </authorList>
    </citation>
    <scope>NUCLEOTIDE SEQUENCE [LARGE SCALE GENOMIC DNA]</scope>
    <source>
        <strain evidence="2 3">CBS 449.75</strain>
    </source>
</reference>
<dbReference type="CDD" id="cd04301">
    <property type="entry name" value="NAT_SF"/>
    <property type="match status" value="1"/>
</dbReference>
<sequence length="169" mass="18449">MTPPAVWRNLTAADIDSLMRVADSVHPSLPESAEVFSERAELYPDGCLALVNERDELCGYAISHPIRNHQPPALDALLGEIPADADRYYIHDMAILPEFRGGGLAAKGIGRLLDLAVAKGFPGTCLVSVYGTEKFWARFGFGPEEIGDDLREKLKGYGDDAVYLSRANE</sequence>
<comment type="caution">
    <text evidence="2">The sequence shown here is derived from an EMBL/GenBank/DDBJ whole genome shotgun (WGS) entry which is preliminary data.</text>
</comment>
<name>A0ABR4M3M9_9EURO</name>
<dbReference type="InterPro" id="IPR000182">
    <property type="entry name" value="GNAT_dom"/>
</dbReference>
<dbReference type="Gene3D" id="3.40.630.30">
    <property type="match status" value="1"/>
</dbReference>
<protein>
    <submittedName>
        <fullName evidence="2">Acyl-CoA N-acyltransferase</fullName>
    </submittedName>
</protein>
<dbReference type="SUPFAM" id="SSF55729">
    <property type="entry name" value="Acyl-CoA N-acyltransferases (Nat)"/>
    <property type="match status" value="1"/>
</dbReference>
<proteinExistence type="predicted"/>
<dbReference type="RefSeq" id="XP_070890179.1">
    <property type="nucleotide sequence ID" value="XM_071028189.1"/>
</dbReference>
<dbReference type="Proteomes" id="UP001610432">
    <property type="component" value="Unassembled WGS sequence"/>
</dbReference>
<dbReference type="PROSITE" id="PS51186">
    <property type="entry name" value="GNAT"/>
    <property type="match status" value="1"/>
</dbReference>
<dbReference type="GeneID" id="98143261"/>